<reference evidence="2 3" key="1">
    <citation type="submission" date="2016-06" db="EMBL/GenBank/DDBJ databases">
        <title>Evolution of pathogenesis and genome organization in the Tremellales.</title>
        <authorList>
            <person name="Cuomo C."/>
            <person name="Litvintseva A."/>
            <person name="Heitman J."/>
            <person name="Chen Y."/>
            <person name="Sun S."/>
            <person name="Springer D."/>
            <person name="Dromer F."/>
            <person name="Young S."/>
            <person name="Zeng Q."/>
            <person name="Chapman S."/>
            <person name="Gujja S."/>
            <person name="Saif S."/>
            <person name="Birren B."/>
        </authorList>
    </citation>
    <scope>NUCLEOTIDE SEQUENCE [LARGE SCALE GENOMIC DNA]</scope>
    <source>
        <strain evidence="2 3">CBS 7118</strain>
    </source>
</reference>
<dbReference type="GeneID" id="30190581"/>
<name>A0A1E3JZC7_9TREE</name>
<keyword evidence="3" id="KW-1185">Reference proteome</keyword>
<feature type="region of interest" description="Disordered" evidence="1">
    <location>
        <begin position="16"/>
        <end position="50"/>
    </location>
</feature>
<accession>A0A1E3JZC7</accession>
<gene>
    <name evidence="2" type="ORF">L198_01368</name>
</gene>
<evidence type="ECO:0000313" key="3">
    <source>
        <dbReference type="Proteomes" id="UP000094819"/>
    </source>
</evidence>
<dbReference type="EMBL" id="AWGH01000003">
    <property type="protein sequence ID" value="ODO06136.1"/>
    <property type="molecule type" value="Genomic_DNA"/>
</dbReference>
<evidence type="ECO:0000313" key="2">
    <source>
        <dbReference type="EMBL" id="ODO06136.1"/>
    </source>
</evidence>
<sequence>MTALYSGTLAENYQTPFLTRSSARPSAPPSPSAPQIQRRAREERSKSLRTISSSMNVESWPNMRYPLWPVMIWKELDLSRNVNGKIVKREIRDIAREEWARRNGIKQVDEQ</sequence>
<comment type="caution">
    <text evidence="2">The sequence shown here is derived from an EMBL/GenBank/DDBJ whole genome shotgun (WGS) entry which is preliminary data.</text>
</comment>
<proteinExistence type="predicted"/>
<dbReference type="Proteomes" id="UP000094819">
    <property type="component" value="Unassembled WGS sequence"/>
</dbReference>
<evidence type="ECO:0000256" key="1">
    <source>
        <dbReference type="SAM" id="MobiDB-lite"/>
    </source>
</evidence>
<dbReference type="AlphaFoldDB" id="A0A1E3JZC7"/>
<protein>
    <submittedName>
        <fullName evidence="2">Uncharacterized protein</fullName>
    </submittedName>
</protein>
<dbReference type="OrthoDB" id="10253115at2759"/>
<dbReference type="RefSeq" id="XP_019034236.1">
    <property type="nucleotide sequence ID" value="XM_019173531.1"/>
</dbReference>
<organism evidence="2 3">
    <name type="scientific">Cryptococcus wingfieldii CBS 7118</name>
    <dbReference type="NCBI Taxonomy" id="1295528"/>
    <lineage>
        <taxon>Eukaryota</taxon>
        <taxon>Fungi</taxon>
        <taxon>Dikarya</taxon>
        <taxon>Basidiomycota</taxon>
        <taxon>Agaricomycotina</taxon>
        <taxon>Tremellomycetes</taxon>
        <taxon>Tremellales</taxon>
        <taxon>Cryptococcaceae</taxon>
        <taxon>Cryptococcus</taxon>
    </lineage>
</organism>